<name>A0A502ELD8_9PROT</name>
<keyword evidence="1" id="KW-0472">Membrane</keyword>
<dbReference type="Proteomes" id="UP000317078">
    <property type="component" value="Unassembled WGS sequence"/>
</dbReference>
<dbReference type="RefSeq" id="WP_140887545.1">
    <property type="nucleotide sequence ID" value="NZ_RCZP01000076.1"/>
</dbReference>
<gene>
    <name evidence="2" type="ORF">EAH89_29380</name>
</gene>
<reference evidence="2 3" key="1">
    <citation type="journal article" date="2019" name="Environ. Microbiol.">
        <title>Species interactions and distinct microbial communities in high Arctic permafrost affected cryosols are associated with the CH4 and CO2 gas fluxes.</title>
        <authorList>
            <person name="Altshuler I."/>
            <person name="Hamel J."/>
            <person name="Turney S."/>
            <person name="Magnuson E."/>
            <person name="Levesque R."/>
            <person name="Greer C."/>
            <person name="Whyte L.G."/>
        </authorList>
    </citation>
    <scope>NUCLEOTIDE SEQUENCE [LARGE SCALE GENOMIC DNA]</scope>
    <source>
        <strain evidence="2 3">S9.3B</strain>
    </source>
</reference>
<evidence type="ECO:0000313" key="2">
    <source>
        <dbReference type="EMBL" id="TPG38555.1"/>
    </source>
</evidence>
<keyword evidence="1" id="KW-1133">Transmembrane helix</keyword>
<evidence type="ECO:0000313" key="3">
    <source>
        <dbReference type="Proteomes" id="UP000317078"/>
    </source>
</evidence>
<feature type="transmembrane region" description="Helical" evidence="1">
    <location>
        <begin position="20"/>
        <end position="37"/>
    </location>
</feature>
<organism evidence="2 3">
    <name type="scientific">Muricoccus nepalensis</name>
    <dbReference type="NCBI Taxonomy" id="1854500"/>
    <lineage>
        <taxon>Bacteria</taxon>
        <taxon>Pseudomonadati</taxon>
        <taxon>Pseudomonadota</taxon>
        <taxon>Alphaproteobacteria</taxon>
        <taxon>Acetobacterales</taxon>
        <taxon>Roseomonadaceae</taxon>
        <taxon>Muricoccus</taxon>
    </lineage>
</organism>
<dbReference type="EMBL" id="RCZP01000076">
    <property type="protein sequence ID" value="TPG38555.1"/>
    <property type="molecule type" value="Genomic_DNA"/>
</dbReference>
<dbReference type="AlphaFoldDB" id="A0A502ELD8"/>
<evidence type="ECO:0000256" key="1">
    <source>
        <dbReference type="SAM" id="Phobius"/>
    </source>
</evidence>
<keyword evidence="3" id="KW-1185">Reference proteome</keyword>
<accession>A0A502ELD8</accession>
<comment type="caution">
    <text evidence="2">The sequence shown here is derived from an EMBL/GenBank/DDBJ whole genome shotgun (WGS) entry which is preliminary data.</text>
</comment>
<protein>
    <submittedName>
        <fullName evidence="2">Uncharacterized protein</fullName>
    </submittedName>
</protein>
<proteinExistence type="predicted"/>
<keyword evidence="1" id="KW-0812">Transmembrane</keyword>
<sequence length="251" mass="28135">MWDDWPGRVWAALWASDIKWTDTAIVLFTFGQVWIGIRQTRIARRQTEIADRTREIAIAALNRPYILVDQVSHNLSAWRDGRALLSFEFKIRNYGTSPAVMRHVVAYGFLSSGTPRTKRPDTYPAEIFPGADDIKDLLGDRPSVRIFPEVTPTVFDPETGKVGFQGKSATIILRPGEDSVPFRRSVKIDVSPPAEWFEGTGAPLANATPWLLGRIAYDGVSGQRHHTSFCFRGRSDGVAEEKGDAPYNERT</sequence>